<dbReference type="InterPro" id="IPR011889">
    <property type="entry name" value="Liste_lipo_26"/>
</dbReference>
<dbReference type="InterPro" id="IPR005046">
    <property type="entry name" value="DUF285"/>
</dbReference>
<dbReference type="InterPro" id="IPR032675">
    <property type="entry name" value="LRR_dom_sf"/>
</dbReference>
<dbReference type="SUPFAM" id="SSF52058">
    <property type="entry name" value="L domain-like"/>
    <property type="match status" value="1"/>
</dbReference>
<feature type="chain" id="PRO_5043903174" evidence="1">
    <location>
        <begin position="33"/>
        <end position="718"/>
    </location>
</feature>
<dbReference type="InterPro" id="IPR024079">
    <property type="entry name" value="MetalloPept_cat_dom_sf"/>
</dbReference>
<dbReference type="Pfam" id="PF03382">
    <property type="entry name" value="DUF285"/>
    <property type="match status" value="2"/>
</dbReference>
<protein>
    <submittedName>
        <fullName evidence="2">BspA family leucine-rich repeat surface protein</fullName>
    </submittedName>
</protein>
<reference evidence="2" key="1">
    <citation type="journal article" date="2023" name="PeerJ">
        <title>Selection and evaluation of lactic acid bacteria from chicken feces in Thailand as potential probiotics.</title>
        <authorList>
            <person name="Khurajog B."/>
            <person name="Disastra Y."/>
            <person name="Lawwyne L.D."/>
            <person name="Sirichokchatchawan W."/>
            <person name="Niyomtham W."/>
            <person name="Yindee J."/>
            <person name="Hampson D.J."/>
            <person name="Prapasarakul N."/>
        </authorList>
    </citation>
    <scope>NUCLEOTIDE SEQUENCE</scope>
    <source>
        <strain evidence="2">BF9</strain>
    </source>
</reference>
<dbReference type="Proteomes" id="UP001280897">
    <property type="component" value="Unassembled WGS sequence"/>
</dbReference>
<dbReference type="SUPFAM" id="SSF55486">
    <property type="entry name" value="Metalloproteases ('zincins'), catalytic domain"/>
    <property type="match status" value="1"/>
</dbReference>
<dbReference type="NCBIfam" id="TIGR02167">
    <property type="entry name" value="Liste_lipo_26"/>
    <property type="match status" value="5"/>
</dbReference>
<accession>A0AAW8YG84</accession>
<organism evidence="2 3">
    <name type="scientific">Pediococcus acidilactici</name>
    <dbReference type="NCBI Taxonomy" id="1254"/>
    <lineage>
        <taxon>Bacteria</taxon>
        <taxon>Bacillati</taxon>
        <taxon>Bacillota</taxon>
        <taxon>Bacilli</taxon>
        <taxon>Lactobacillales</taxon>
        <taxon>Lactobacillaceae</taxon>
        <taxon>Pediococcus</taxon>
        <taxon>Pediococcus acidilactici group</taxon>
    </lineage>
</organism>
<dbReference type="Gene3D" id="3.80.10.10">
    <property type="entry name" value="Ribonuclease Inhibitor"/>
    <property type="match status" value="1"/>
</dbReference>
<evidence type="ECO:0000256" key="1">
    <source>
        <dbReference type="SAM" id="SignalP"/>
    </source>
</evidence>
<keyword evidence="1" id="KW-0732">Signal</keyword>
<dbReference type="Gene3D" id="3.40.390.10">
    <property type="entry name" value="Collagenase (Catalytic Domain)"/>
    <property type="match status" value="1"/>
</dbReference>
<evidence type="ECO:0000313" key="2">
    <source>
        <dbReference type="EMBL" id="MDV2620756.1"/>
    </source>
</evidence>
<feature type="signal peptide" evidence="1">
    <location>
        <begin position="1"/>
        <end position="32"/>
    </location>
</feature>
<evidence type="ECO:0000313" key="3">
    <source>
        <dbReference type="Proteomes" id="UP001280897"/>
    </source>
</evidence>
<proteinExistence type="predicted"/>
<dbReference type="GO" id="GO:0008237">
    <property type="term" value="F:metallopeptidase activity"/>
    <property type="evidence" value="ECO:0007669"/>
    <property type="project" value="InterPro"/>
</dbReference>
<dbReference type="AlphaFoldDB" id="A0AAW8YG84"/>
<gene>
    <name evidence="2" type="ORF">R0G89_03290</name>
</gene>
<dbReference type="RefSeq" id="WP_317071968.1">
    <property type="nucleotide sequence ID" value="NZ_JAWJAV010000002.1"/>
</dbReference>
<sequence length="718" mass="78748">MTNNLRYIIKKCLVIAGAIIATLLITTQLAMAAQTTGDKNVRGTAFEWGNSTWTLGDDGELISAGGDIGQAPPLHDVLSNNGIEPGQVKSIEFAKTTSAHDITGMLGDLPNLQKISKFNNLVYSGSAEQMFRVDSMLKTMDIEDFNTSKITNMAYMFLSTAFDELDLGNFDTSQVTTMFGMFDGARKLHMLNVKNFDTSKVTNMGYMFSGIAVSELDLSSFDTSNVSNMGGMFDGTTKLNKLDLSNFDTTKVTTMEYMFANTAVSQLDISPFTIGDGVNTANMFQDTANLKQLTLGKKTQLKAGMNIPDVPTTDGYTGHWQNVGNGTIDDPTGNHVWTSAELMSQFDAATMGDDTFVWQRKPATINIGEITDYKSDPVLSEFVPTAVDPLHPYRYNVVLNNDYPFYTKVEDGQTEKDNVANLGDKSGATVYSQVEMPATYTYATGKRAGQATKFIKVSFDGNQWYWVDQHALNLDLKSRYPAVNAEGIALIDDQFLGSTNTYGIISGDFNSQMIDNAYNPDGQIIYQSFAKESDFTDEKDPAQALKAFNDNLDRAAKSWNDALGKTVFLKAADTGKKITLRVVANPKDAGSATLSGNTGIDASLVEWALDPNSENYDINVLFITMRHELGHSLGLNHTSNGQYYGMPDGYTLSIDDDVMNAILTYYIPSGYPITQKTITKEDVSAVKLILANHNFENPQPQTKKVVTTKQIDRAVPKS</sequence>
<comment type="caution">
    <text evidence="2">The sequence shown here is derived from an EMBL/GenBank/DDBJ whole genome shotgun (WGS) entry which is preliminary data.</text>
</comment>
<name>A0AAW8YG84_PEDAC</name>
<dbReference type="EMBL" id="JAWJAV010000002">
    <property type="protein sequence ID" value="MDV2620756.1"/>
    <property type="molecule type" value="Genomic_DNA"/>
</dbReference>
<reference evidence="2" key="2">
    <citation type="submission" date="2023-10" db="EMBL/GenBank/DDBJ databases">
        <authorList>
            <person name="Khurajog B."/>
        </authorList>
    </citation>
    <scope>NUCLEOTIDE SEQUENCE</scope>
    <source>
        <strain evidence="2">BF9</strain>
    </source>
</reference>